<dbReference type="InterPro" id="IPR036640">
    <property type="entry name" value="ABC1_TM_sf"/>
</dbReference>
<keyword evidence="1" id="KW-0812">Transmembrane</keyword>
<keyword evidence="3" id="KW-0472">Membrane</keyword>
<dbReference type="PROSITE" id="PS50929">
    <property type="entry name" value="ABC_TM1F"/>
    <property type="match status" value="1"/>
</dbReference>
<protein>
    <recommendedName>
        <fullName evidence="4">ABC transmembrane type-1 domain-containing protein</fullName>
    </recommendedName>
</protein>
<dbReference type="AlphaFoldDB" id="A0A3S5AEH3"/>
<organism evidence="5 6">
    <name type="scientific">Protopolystoma xenopodis</name>
    <dbReference type="NCBI Taxonomy" id="117903"/>
    <lineage>
        <taxon>Eukaryota</taxon>
        <taxon>Metazoa</taxon>
        <taxon>Spiralia</taxon>
        <taxon>Lophotrochozoa</taxon>
        <taxon>Platyhelminthes</taxon>
        <taxon>Monogenea</taxon>
        <taxon>Polyopisthocotylea</taxon>
        <taxon>Polystomatidea</taxon>
        <taxon>Polystomatidae</taxon>
        <taxon>Protopolystoma</taxon>
    </lineage>
</organism>
<accession>A0A3S5AEH3</accession>
<evidence type="ECO:0000313" key="5">
    <source>
        <dbReference type="EMBL" id="VEL21909.1"/>
    </source>
</evidence>
<dbReference type="GO" id="GO:0005524">
    <property type="term" value="F:ATP binding"/>
    <property type="evidence" value="ECO:0007669"/>
    <property type="project" value="InterPro"/>
</dbReference>
<dbReference type="EMBL" id="CAAALY010053733">
    <property type="protein sequence ID" value="VEL21909.1"/>
    <property type="molecule type" value="Genomic_DNA"/>
</dbReference>
<comment type="caution">
    <text evidence="5">The sequence shown here is derived from an EMBL/GenBank/DDBJ whole genome shotgun (WGS) entry which is preliminary data.</text>
</comment>
<dbReference type="Gene3D" id="1.20.1560.10">
    <property type="entry name" value="ABC transporter type 1, transmembrane domain"/>
    <property type="match status" value="1"/>
</dbReference>
<name>A0A3S5AEH3_9PLAT</name>
<dbReference type="OrthoDB" id="6500128at2759"/>
<dbReference type="InterPro" id="IPR011527">
    <property type="entry name" value="ABC1_TM_dom"/>
</dbReference>
<evidence type="ECO:0000313" key="6">
    <source>
        <dbReference type="Proteomes" id="UP000784294"/>
    </source>
</evidence>
<dbReference type="GO" id="GO:0016020">
    <property type="term" value="C:membrane"/>
    <property type="evidence" value="ECO:0007669"/>
    <property type="project" value="InterPro"/>
</dbReference>
<gene>
    <name evidence="5" type="ORF">PXEA_LOCUS15349</name>
</gene>
<reference evidence="5" key="1">
    <citation type="submission" date="2018-11" db="EMBL/GenBank/DDBJ databases">
        <authorList>
            <consortium name="Pathogen Informatics"/>
        </authorList>
    </citation>
    <scope>NUCLEOTIDE SEQUENCE</scope>
</reference>
<proteinExistence type="predicted"/>
<evidence type="ECO:0000259" key="4">
    <source>
        <dbReference type="PROSITE" id="PS50929"/>
    </source>
</evidence>
<dbReference type="SUPFAM" id="SSF90123">
    <property type="entry name" value="ABC transporter transmembrane region"/>
    <property type="match status" value="1"/>
</dbReference>
<evidence type="ECO:0000256" key="3">
    <source>
        <dbReference type="ARBA" id="ARBA00023136"/>
    </source>
</evidence>
<keyword evidence="2" id="KW-1133">Transmembrane helix</keyword>
<dbReference type="GO" id="GO:0140359">
    <property type="term" value="F:ABC-type transporter activity"/>
    <property type="evidence" value="ECO:0007669"/>
    <property type="project" value="InterPro"/>
</dbReference>
<dbReference type="Proteomes" id="UP000784294">
    <property type="component" value="Unassembled WGS sequence"/>
</dbReference>
<keyword evidence="6" id="KW-1185">Reference proteome</keyword>
<feature type="domain" description="ABC transmembrane type-1" evidence="4">
    <location>
        <begin position="1"/>
        <end position="77"/>
    </location>
</feature>
<sequence>MASGLNELRSAIFSKAVQASVRQVGLEVFQHMHHLDLGYHLNRRTGSVGKTIDRGSRAIQFVLSALVFNLFPTAIEVNT</sequence>
<evidence type="ECO:0000256" key="1">
    <source>
        <dbReference type="ARBA" id="ARBA00022692"/>
    </source>
</evidence>
<evidence type="ECO:0000256" key="2">
    <source>
        <dbReference type="ARBA" id="ARBA00022989"/>
    </source>
</evidence>